<dbReference type="GO" id="GO:0008250">
    <property type="term" value="C:oligosaccharyltransferase complex"/>
    <property type="evidence" value="ECO:0007669"/>
    <property type="project" value="TreeGrafter"/>
</dbReference>
<keyword evidence="4 9" id="KW-0812">Transmembrane</keyword>
<evidence type="ECO:0000256" key="7">
    <source>
        <dbReference type="ARBA" id="ARBA00022989"/>
    </source>
</evidence>
<comment type="similarity">
    <text evidence="3">Belongs to the OST3/OST6 family.</text>
</comment>
<evidence type="ECO:0000256" key="10">
    <source>
        <dbReference type="SAM" id="SignalP"/>
    </source>
</evidence>
<dbReference type="Proteomes" id="UP000000709">
    <property type="component" value="Unassembled WGS sequence"/>
</dbReference>
<evidence type="ECO:0000256" key="2">
    <source>
        <dbReference type="ARBA" id="ARBA00004477"/>
    </source>
</evidence>
<evidence type="ECO:0000256" key="1">
    <source>
        <dbReference type="ARBA" id="ARBA00002791"/>
    </source>
</evidence>
<evidence type="ECO:0000313" key="12">
    <source>
        <dbReference type="Proteomes" id="UP000000709"/>
    </source>
</evidence>
<dbReference type="KEGG" id="spaa:SPAPADRAFT_63047"/>
<dbReference type="GO" id="GO:0018279">
    <property type="term" value="P:protein N-linked glycosylation via asparagine"/>
    <property type="evidence" value="ECO:0007669"/>
    <property type="project" value="TreeGrafter"/>
</dbReference>
<dbReference type="GeneID" id="18874567"/>
<organism evidence="12">
    <name type="scientific">Spathaspora passalidarum (strain NRRL Y-27907 / 11-Y1)</name>
    <dbReference type="NCBI Taxonomy" id="619300"/>
    <lineage>
        <taxon>Eukaryota</taxon>
        <taxon>Fungi</taxon>
        <taxon>Dikarya</taxon>
        <taxon>Ascomycota</taxon>
        <taxon>Saccharomycotina</taxon>
        <taxon>Pichiomycetes</taxon>
        <taxon>Debaryomycetaceae</taxon>
        <taxon>Spathaspora</taxon>
    </lineage>
</organism>
<evidence type="ECO:0000256" key="3">
    <source>
        <dbReference type="ARBA" id="ARBA00009561"/>
    </source>
</evidence>
<reference evidence="11 12" key="1">
    <citation type="journal article" date="2011" name="Proc. Natl. Acad. Sci. U.S.A.">
        <title>Comparative genomics of xylose-fermenting fungi for enhanced biofuel production.</title>
        <authorList>
            <person name="Wohlbach D.J."/>
            <person name="Kuo A."/>
            <person name="Sato T.K."/>
            <person name="Potts K.M."/>
            <person name="Salamov A.A."/>
            <person name="LaButti K.M."/>
            <person name="Sun H."/>
            <person name="Clum A."/>
            <person name="Pangilinan J.L."/>
            <person name="Lindquist E.A."/>
            <person name="Lucas S."/>
            <person name="Lapidus A."/>
            <person name="Jin M."/>
            <person name="Gunawan C."/>
            <person name="Balan V."/>
            <person name="Dale B.E."/>
            <person name="Jeffries T.W."/>
            <person name="Zinkel R."/>
            <person name="Barry K.W."/>
            <person name="Grigoriev I.V."/>
            <person name="Gasch A.P."/>
        </authorList>
    </citation>
    <scope>NUCLEOTIDE SEQUENCE [LARGE SCALE GENOMIC DNA]</scope>
    <source>
        <strain evidence="12">NRRL Y-27907 / 11-Y1</strain>
    </source>
</reference>
<name>G3ASR3_SPAPN</name>
<dbReference type="HOGENOM" id="CLU_052855_1_0_1"/>
<proteinExistence type="inferred from homology"/>
<evidence type="ECO:0000256" key="6">
    <source>
        <dbReference type="ARBA" id="ARBA00022824"/>
    </source>
</evidence>
<evidence type="ECO:0000256" key="4">
    <source>
        <dbReference type="ARBA" id="ARBA00022692"/>
    </source>
</evidence>
<feature type="signal peptide" evidence="10">
    <location>
        <begin position="1"/>
        <end position="18"/>
    </location>
</feature>
<sequence>MHLQLFLVVSALWTLVLGGLTDDQLLNIVKNNKNKLLNLNDENYEAILNGPRDYHIVAMFTSESSHINCVLCREIGPEFELVANSWYQDHPEGITDFDPEGKDIAPKNVYFFKAEYLESKNLFGTFQLNSIPKIFYFKPSDKAGPNNYQSEKLEYQFFQGDHKSLMIQWLSVLTGHHYNLHIPIDKTKVITNVVWVVSSLIVIKKFHKNIFAVLRSRIPWSVLSIIATLFFITGYMFNQIRGTPYVIDHDNGKVDYFTKGQQNQLGVETQIMSFIYGALGLLVVVLIKKVPEIKHDTVALILVSVVSTLIFLLFSLILAIFGLKGMGFPYKFINFF</sequence>
<dbReference type="PANTHER" id="PTHR12692">
    <property type="entry name" value="DOLICHYL-DIPHOSPHOOLIGOSACCHARIDE--PROTEIN GLYCOSYLTRANSFERASE-RELATED"/>
    <property type="match status" value="1"/>
</dbReference>
<evidence type="ECO:0000256" key="9">
    <source>
        <dbReference type="SAM" id="Phobius"/>
    </source>
</evidence>
<dbReference type="EMBL" id="GL996504">
    <property type="protein sequence ID" value="EGW31127.1"/>
    <property type="molecule type" value="Genomic_DNA"/>
</dbReference>
<comment type="function">
    <text evidence="1">Subunit of the oligosaccharyl transferase (OST) complex that catalyzes the initial transfer of a defined glycan (Glc(3)Man(9)GlcNAc(2) in eukaryotes) from the lipid carrier dolichol-pyrophosphate to an asparagine residue within an Asn-X-Ser/Thr consensus motif in nascent polypeptide chains, the first step in protein N-glycosylation. N-glycosylation occurs cotranslationally and the complex associates with the Sec61 complex at the channel-forming translocon complex that mediates protein translocation across the endoplasmic reticulum (ER). All subunits are required for a maximal enzyme activity.</text>
</comment>
<feature type="chain" id="PRO_5003442595" evidence="10">
    <location>
        <begin position="19"/>
        <end position="336"/>
    </location>
</feature>
<keyword evidence="6" id="KW-0256">Endoplasmic reticulum</keyword>
<feature type="transmembrane region" description="Helical" evidence="9">
    <location>
        <begin position="269"/>
        <end position="287"/>
    </location>
</feature>
<feature type="transmembrane region" description="Helical" evidence="9">
    <location>
        <begin position="299"/>
        <end position="323"/>
    </location>
</feature>
<evidence type="ECO:0000256" key="5">
    <source>
        <dbReference type="ARBA" id="ARBA00022729"/>
    </source>
</evidence>
<dbReference type="SUPFAM" id="SSF52833">
    <property type="entry name" value="Thioredoxin-like"/>
    <property type="match status" value="1"/>
</dbReference>
<dbReference type="eggNOG" id="KOG2603">
    <property type="taxonomic scope" value="Eukaryota"/>
</dbReference>
<gene>
    <name evidence="11" type="ORF">SPAPADRAFT_63047</name>
</gene>
<dbReference type="OrthoDB" id="67566at2759"/>
<keyword evidence="12" id="KW-1185">Reference proteome</keyword>
<feature type="transmembrane region" description="Helical" evidence="9">
    <location>
        <begin position="218"/>
        <end position="237"/>
    </location>
</feature>
<dbReference type="PANTHER" id="PTHR12692:SF0">
    <property type="entry name" value="GH11935P"/>
    <property type="match status" value="1"/>
</dbReference>
<dbReference type="OMA" id="VLFGMYS"/>
<dbReference type="FunCoup" id="G3ASR3">
    <property type="interactions" value="288"/>
</dbReference>
<dbReference type="InterPro" id="IPR021149">
    <property type="entry name" value="OligosaccharylTrfase_OST3/OST6"/>
</dbReference>
<dbReference type="STRING" id="619300.G3ASR3"/>
<dbReference type="AlphaFoldDB" id="G3ASR3"/>
<dbReference type="InParanoid" id="G3ASR3"/>
<dbReference type="Pfam" id="PF04756">
    <property type="entry name" value="OST3_OST6"/>
    <property type="match status" value="1"/>
</dbReference>
<evidence type="ECO:0000313" key="11">
    <source>
        <dbReference type="EMBL" id="EGW31127.1"/>
    </source>
</evidence>
<dbReference type="RefSeq" id="XP_007377160.1">
    <property type="nucleotide sequence ID" value="XM_007377098.1"/>
</dbReference>
<keyword evidence="7 9" id="KW-1133">Transmembrane helix</keyword>
<dbReference type="Gene3D" id="3.40.30.10">
    <property type="entry name" value="Glutaredoxin"/>
    <property type="match status" value="1"/>
</dbReference>
<protein>
    <submittedName>
        <fullName evidence="11">Uncharacterized protein</fullName>
    </submittedName>
</protein>
<keyword evidence="5 10" id="KW-0732">Signal</keyword>
<evidence type="ECO:0000256" key="8">
    <source>
        <dbReference type="ARBA" id="ARBA00023136"/>
    </source>
</evidence>
<accession>G3ASR3</accession>
<comment type="subcellular location">
    <subcellularLocation>
        <location evidence="2">Endoplasmic reticulum membrane</location>
        <topology evidence="2">Multi-pass membrane protein</topology>
    </subcellularLocation>
</comment>
<dbReference type="InterPro" id="IPR036249">
    <property type="entry name" value="Thioredoxin-like_sf"/>
</dbReference>
<keyword evidence="8 9" id="KW-0472">Membrane</keyword>